<reference evidence="3" key="2">
    <citation type="submission" date="2017-02" db="UniProtKB">
        <authorList>
            <consortium name="WormBaseParasite"/>
        </authorList>
    </citation>
    <scope>IDENTIFICATION</scope>
</reference>
<feature type="compositionally biased region" description="Polar residues" evidence="1">
    <location>
        <begin position="10"/>
        <end position="29"/>
    </location>
</feature>
<sequence>MENHKRRRCSQPSWMSTLPTAPSLSTNTLGGSLIRPNHVVWRSASRRRASYVDDQLITSGIPILLPPAPSLTQRRSPSWKKRMGNNLGHVSPPPFIGPTSFMWDGNLEDHRLLSMTSSYTVRIFKL</sequence>
<protein>
    <submittedName>
        <fullName evidence="3">Transducin/WD40 repeat-like superfamily protein</fullName>
    </submittedName>
</protein>
<accession>A0A0K0DDG2</accession>
<organism evidence="2 3">
    <name type="scientific">Angiostrongylus cantonensis</name>
    <name type="common">Rat lungworm</name>
    <dbReference type="NCBI Taxonomy" id="6313"/>
    <lineage>
        <taxon>Eukaryota</taxon>
        <taxon>Metazoa</taxon>
        <taxon>Ecdysozoa</taxon>
        <taxon>Nematoda</taxon>
        <taxon>Chromadorea</taxon>
        <taxon>Rhabditida</taxon>
        <taxon>Rhabditina</taxon>
        <taxon>Rhabditomorpha</taxon>
        <taxon>Strongyloidea</taxon>
        <taxon>Metastrongylidae</taxon>
        <taxon>Angiostrongylus</taxon>
    </lineage>
</organism>
<evidence type="ECO:0000256" key="1">
    <source>
        <dbReference type="SAM" id="MobiDB-lite"/>
    </source>
</evidence>
<keyword evidence="2" id="KW-1185">Reference proteome</keyword>
<dbReference type="AlphaFoldDB" id="A0A0K0DDG2"/>
<dbReference type="WBParaSite" id="ACAC_0000876001-mRNA-1">
    <property type="protein sequence ID" value="ACAC_0000876001-mRNA-1"/>
    <property type="gene ID" value="ACAC_0000876001"/>
</dbReference>
<proteinExistence type="predicted"/>
<reference evidence="2" key="1">
    <citation type="submission" date="2012-09" db="EMBL/GenBank/DDBJ databases">
        <authorList>
            <person name="Martin A.A."/>
        </authorList>
    </citation>
    <scope>NUCLEOTIDE SEQUENCE</scope>
</reference>
<name>A0A0K0DDG2_ANGCA</name>
<dbReference type="Proteomes" id="UP000035642">
    <property type="component" value="Unassembled WGS sequence"/>
</dbReference>
<evidence type="ECO:0000313" key="2">
    <source>
        <dbReference type="Proteomes" id="UP000035642"/>
    </source>
</evidence>
<evidence type="ECO:0000313" key="3">
    <source>
        <dbReference type="WBParaSite" id="ACAC_0000876001-mRNA-1"/>
    </source>
</evidence>
<feature type="region of interest" description="Disordered" evidence="1">
    <location>
        <begin position="1"/>
        <end position="29"/>
    </location>
</feature>